<dbReference type="InterPro" id="IPR011010">
    <property type="entry name" value="DNA_brk_join_enz"/>
</dbReference>
<dbReference type="InterPro" id="IPR002104">
    <property type="entry name" value="Integrase_catalytic"/>
</dbReference>
<dbReference type="GO" id="GO:0015074">
    <property type="term" value="P:DNA integration"/>
    <property type="evidence" value="ECO:0007669"/>
    <property type="project" value="UniProtKB-KW"/>
</dbReference>
<evidence type="ECO:0000313" key="10">
    <source>
        <dbReference type="Proteomes" id="UP000031366"/>
    </source>
</evidence>
<dbReference type="Proteomes" id="UP000031366">
    <property type="component" value="Unassembled WGS sequence"/>
</dbReference>
<evidence type="ECO:0000313" key="9">
    <source>
        <dbReference type="EMBL" id="KIE47671.1"/>
    </source>
</evidence>
<comment type="similarity">
    <text evidence="2">Belongs to the 'phage' integrase family.</text>
</comment>
<dbReference type="RefSeq" id="WP_052268007.1">
    <property type="nucleotide sequence ID" value="NZ_AYSO01000014.1"/>
</dbReference>
<dbReference type="AlphaFoldDB" id="A0A0C1RB68"/>
<keyword evidence="4 6" id="KW-0238">DNA-binding</keyword>
<dbReference type="GO" id="GO:0003677">
    <property type="term" value="F:DNA binding"/>
    <property type="evidence" value="ECO:0007669"/>
    <property type="project" value="UniProtKB-UniRule"/>
</dbReference>
<evidence type="ECO:0000256" key="1">
    <source>
        <dbReference type="ARBA" id="ARBA00003283"/>
    </source>
</evidence>
<protein>
    <recommendedName>
        <fullName evidence="11">Phage integrase family protein</fullName>
    </recommendedName>
</protein>
<dbReference type="EMBL" id="AYSO01000014">
    <property type="protein sequence ID" value="KIE47671.1"/>
    <property type="molecule type" value="Genomic_DNA"/>
</dbReference>
<evidence type="ECO:0000256" key="6">
    <source>
        <dbReference type="PROSITE-ProRule" id="PRU01248"/>
    </source>
</evidence>
<dbReference type="Pfam" id="PF00589">
    <property type="entry name" value="Phage_integrase"/>
    <property type="match status" value="1"/>
</dbReference>
<accession>A0A0C1RB68</accession>
<dbReference type="InterPro" id="IPR050090">
    <property type="entry name" value="Tyrosine_recombinase_XerCD"/>
</dbReference>
<dbReference type="Gene3D" id="1.10.150.130">
    <property type="match status" value="1"/>
</dbReference>
<dbReference type="InterPro" id="IPR004107">
    <property type="entry name" value="Integrase_SAM-like_N"/>
</dbReference>
<dbReference type="InterPro" id="IPR013762">
    <property type="entry name" value="Integrase-like_cat_sf"/>
</dbReference>
<dbReference type="Pfam" id="PF13495">
    <property type="entry name" value="Phage_int_SAM_4"/>
    <property type="match status" value="1"/>
</dbReference>
<keyword evidence="3" id="KW-0229">DNA integration</keyword>
<evidence type="ECO:0000259" key="8">
    <source>
        <dbReference type="PROSITE" id="PS51900"/>
    </source>
</evidence>
<evidence type="ECO:0000256" key="4">
    <source>
        <dbReference type="ARBA" id="ARBA00023125"/>
    </source>
</evidence>
<dbReference type="STRING" id="29341.RSJ17_08460"/>
<proteinExistence type="inferred from homology"/>
<dbReference type="PANTHER" id="PTHR30349:SF41">
    <property type="entry name" value="INTEGRASE_RECOMBINASE PROTEIN MJ0367-RELATED"/>
    <property type="match status" value="1"/>
</dbReference>
<keyword evidence="10" id="KW-1185">Reference proteome</keyword>
<dbReference type="InterPro" id="IPR010998">
    <property type="entry name" value="Integrase_recombinase_N"/>
</dbReference>
<evidence type="ECO:0000256" key="2">
    <source>
        <dbReference type="ARBA" id="ARBA00008857"/>
    </source>
</evidence>
<sequence length="210" mass="25058">MELNDVLKEFIFDCEVKNYSEKTIKGYRNNNILFFNYLNKEFNITELESIKSMHIKKYFKFLMQKRCKPTYANAVLKTVRAFFKYCMEEEYLEENPCLKVGWQKEGKVIINTFTDTEIVNMLEVYKFTTYLEARNKMLIAFLIDTGARNNETCTLLKDDIKDKTIMLRGKGNKERQVSVSPLLKKYMMRLRKCIIQNDYLSEIKIILVVY</sequence>
<comment type="caution">
    <text evidence="9">The sequence shown here is derived from an EMBL/GenBank/DDBJ whole genome shotgun (WGS) entry which is preliminary data.</text>
</comment>
<dbReference type="OrthoDB" id="9801717at2"/>
<evidence type="ECO:0000256" key="3">
    <source>
        <dbReference type="ARBA" id="ARBA00022908"/>
    </source>
</evidence>
<feature type="domain" description="Core-binding (CB)" evidence="8">
    <location>
        <begin position="1"/>
        <end position="87"/>
    </location>
</feature>
<dbReference type="PROSITE" id="PS51900">
    <property type="entry name" value="CB"/>
    <property type="match status" value="1"/>
</dbReference>
<evidence type="ECO:0000259" key="7">
    <source>
        <dbReference type="PROSITE" id="PS51898"/>
    </source>
</evidence>
<keyword evidence="5" id="KW-0233">DNA recombination</keyword>
<evidence type="ECO:0000256" key="5">
    <source>
        <dbReference type="ARBA" id="ARBA00023172"/>
    </source>
</evidence>
<dbReference type="SUPFAM" id="SSF56349">
    <property type="entry name" value="DNA breaking-rejoining enzymes"/>
    <property type="match status" value="1"/>
</dbReference>
<dbReference type="GO" id="GO:0006310">
    <property type="term" value="P:DNA recombination"/>
    <property type="evidence" value="ECO:0007669"/>
    <property type="project" value="UniProtKB-KW"/>
</dbReference>
<dbReference type="PROSITE" id="PS51898">
    <property type="entry name" value="TYR_RECOMBINASE"/>
    <property type="match status" value="1"/>
</dbReference>
<name>A0A0C1RB68_9CLOT</name>
<gene>
    <name evidence="9" type="ORF">U732_2955</name>
</gene>
<dbReference type="Gene3D" id="1.10.443.10">
    <property type="entry name" value="Intergrase catalytic core"/>
    <property type="match status" value="1"/>
</dbReference>
<feature type="domain" description="Tyr recombinase" evidence="7">
    <location>
        <begin position="108"/>
        <end position="210"/>
    </location>
</feature>
<evidence type="ECO:0008006" key="11">
    <source>
        <dbReference type="Google" id="ProtNLM"/>
    </source>
</evidence>
<organism evidence="9 10">
    <name type="scientific">Clostridium argentinense CDC 2741</name>
    <dbReference type="NCBI Taxonomy" id="1418104"/>
    <lineage>
        <taxon>Bacteria</taxon>
        <taxon>Bacillati</taxon>
        <taxon>Bacillota</taxon>
        <taxon>Clostridia</taxon>
        <taxon>Eubacteriales</taxon>
        <taxon>Clostridiaceae</taxon>
        <taxon>Clostridium</taxon>
    </lineage>
</organism>
<reference evidence="9 10" key="1">
    <citation type="journal article" date="2015" name="Infect. Genet. Evol.">
        <title>Genomic sequences of six botulinum neurotoxin-producing strains representing three clostridial species illustrate the mobility and diversity of botulinum neurotoxin genes.</title>
        <authorList>
            <person name="Smith T.J."/>
            <person name="Hill K.K."/>
            <person name="Xie G."/>
            <person name="Foley B.T."/>
            <person name="Williamson C.H."/>
            <person name="Foster J.T."/>
            <person name="Johnson S.L."/>
            <person name="Chertkov O."/>
            <person name="Teshima H."/>
            <person name="Gibbons H.S."/>
            <person name="Johnsky L.A."/>
            <person name="Karavis M.A."/>
            <person name="Smith L.A."/>
        </authorList>
    </citation>
    <scope>NUCLEOTIDE SEQUENCE [LARGE SCALE GENOMIC DNA]</scope>
    <source>
        <strain evidence="9 10">CDC 2741</strain>
    </source>
</reference>
<dbReference type="PANTHER" id="PTHR30349">
    <property type="entry name" value="PHAGE INTEGRASE-RELATED"/>
    <property type="match status" value="1"/>
</dbReference>
<comment type="function">
    <text evidence="1">Site-specific tyrosine recombinase, which acts by catalyzing the cutting and rejoining of the recombining DNA molecules.</text>
</comment>
<dbReference type="InterPro" id="IPR044068">
    <property type="entry name" value="CB"/>
</dbReference>